<dbReference type="PANTHER" id="PTHR23024">
    <property type="entry name" value="ARYLACETAMIDE DEACETYLASE"/>
    <property type="match status" value="1"/>
</dbReference>
<dbReference type="GO" id="GO:0016787">
    <property type="term" value="F:hydrolase activity"/>
    <property type="evidence" value="ECO:0007669"/>
    <property type="project" value="InterPro"/>
</dbReference>
<dbReference type="InterPro" id="IPR050466">
    <property type="entry name" value="Carboxylest/Gibb_receptor"/>
</dbReference>
<proteinExistence type="inferred from homology"/>
<protein>
    <recommendedName>
        <fullName evidence="3">Alpha/beta hydrolase fold-3 domain-containing protein</fullName>
    </recommendedName>
</protein>
<reference evidence="4" key="1">
    <citation type="submission" date="2023-03" db="EMBL/GenBank/DDBJ databases">
        <title>Chromosome-scale reference genome and RAD-based genetic map of yellow starthistle (Centaurea solstitialis) reveal putative structural variation and QTLs associated with invader traits.</title>
        <authorList>
            <person name="Reatini B."/>
            <person name="Cang F.A."/>
            <person name="Jiang Q."/>
            <person name="Mckibben M.T.W."/>
            <person name="Barker M.S."/>
            <person name="Rieseberg L.H."/>
            <person name="Dlugosch K.M."/>
        </authorList>
    </citation>
    <scope>NUCLEOTIDE SEQUENCE</scope>
    <source>
        <strain evidence="4">CAN-66</strain>
        <tissue evidence="4">Leaf</tissue>
    </source>
</reference>
<dbReference type="PANTHER" id="PTHR23024:SF24">
    <property type="entry name" value="ALPHA_BETA HYDROLASE FOLD-3 DOMAIN-CONTAINING PROTEIN"/>
    <property type="match status" value="1"/>
</dbReference>
<feature type="region of interest" description="Disordered" evidence="2">
    <location>
        <begin position="25"/>
        <end position="67"/>
    </location>
</feature>
<accession>A0AA38W8D5</accession>
<comment type="caution">
    <text evidence="4">The sequence shown here is derived from an EMBL/GenBank/DDBJ whole genome shotgun (WGS) entry which is preliminary data.</text>
</comment>
<evidence type="ECO:0000313" key="5">
    <source>
        <dbReference type="Proteomes" id="UP001172457"/>
    </source>
</evidence>
<organism evidence="4 5">
    <name type="scientific">Centaurea solstitialis</name>
    <name type="common">yellow star-thistle</name>
    <dbReference type="NCBI Taxonomy" id="347529"/>
    <lineage>
        <taxon>Eukaryota</taxon>
        <taxon>Viridiplantae</taxon>
        <taxon>Streptophyta</taxon>
        <taxon>Embryophyta</taxon>
        <taxon>Tracheophyta</taxon>
        <taxon>Spermatophyta</taxon>
        <taxon>Magnoliopsida</taxon>
        <taxon>eudicotyledons</taxon>
        <taxon>Gunneridae</taxon>
        <taxon>Pentapetalae</taxon>
        <taxon>asterids</taxon>
        <taxon>campanulids</taxon>
        <taxon>Asterales</taxon>
        <taxon>Asteraceae</taxon>
        <taxon>Carduoideae</taxon>
        <taxon>Cardueae</taxon>
        <taxon>Centaureinae</taxon>
        <taxon>Centaurea</taxon>
    </lineage>
</organism>
<sequence>MILIKSRNFHQKSLTSHTHHFSLIRPWKPPLNHRRRRRHRRSPCHGRHESLSPSSPPSPTHPAGKNGTVNRRLLNLFDFRSPPTSKSINGVASHDVVVDQPRNLWFRVYVPTHHAGEDLPVIVFFHGGGFVFLSPDVIAYDAVCRRFTRKVPAVVVSVNYRLAPEHRYPSQHDDCFDVLKFLEDEENRSKSLPENANLKRCFLIGDSAGGNLAHHVTQRACEFNFQRIQVIGVVAIQPFFGGEERLDSETRLEGTPIVSLKRTDWMWNAFLPQGEDFNRDHPIVNVSGPKAVDLSKIEFPATMVVIAGFDALRDWQKRYYEWMKKCVKEVHLVEYPNMCHAFYIFPELPESTQLIGQVRDFIHKRKELKRIGNGHEEKRK</sequence>
<keyword evidence="5" id="KW-1185">Reference proteome</keyword>
<evidence type="ECO:0000256" key="1">
    <source>
        <dbReference type="ARBA" id="ARBA00010515"/>
    </source>
</evidence>
<dbReference type="AlphaFoldDB" id="A0AA38W8D5"/>
<evidence type="ECO:0000313" key="4">
    <source>
        <dbReference type="EMBL" id="KAJ9550802.1"/>
    </source>
</evidence>
<gene>
    <name evidence="4" type="ORF">OSB04_014847</name>
</gene>
<feature type="compositionally biased region" description="Basic residues" evidence="2">
    <location>
        <begin position="31"/>
        <end position="45"/>
    </location>
</feature>
<comment type="similarity">
    <text evidence="1">Belongs to the 'GDXG' lipolytic enzyme family.</text>
</comment>
<dbReference type="EMBL" id="JARYMX010000004">
    <property type="protein sequence ID" value="KAJ9550802.1"/>
    <property type="molecule type" value="Genomic_DNA"/>
</dbReference>
<dbReference type="Gene3D" id="3.40.50.1820">
    <property type="entry name" value="alpha/beta hydrolase"/>
    <property type="match status" value="1"/>
</dbReference>
<dbReference type="InterPro" id="IPR013094">
    <property type="entry name" value="AB_hydrolase_3"/>
</dbReference>
<dbReference type="Proteomes" id="UP001172457">
    <property type="component" value="Chromosome 4"/>
</dbReference>
<feature type="domain" description="Alpha/beta hydrolase fold-3" evidence="3">
    <location>
        <begin position="122"/>
        <end position="343"/>
    </location>
</feature>
<dbReference type="SUPFAM" id="SSF53474">
    <property type="entry name" value="alpha/beta-Hydrolases"/>
    <property type="match status" value="1"/>
</dbReference>
<dbReference type="Pfam" id="PF07859">
    <property type="entry name" value="Abhydrolase_3"/>
    <property type="match status" value="1"/>
</dbReference>
<evidence type="ECO:0000256" key="2">
    <source>
        <dbReference type="SAM" id="MobiDB-lite"/>
    </source>
</evidence>
<name>A0AA38W8D5_9ASTR</name>
<evidence type="ECO:0000259" key="3">
    <source>
        <dbReference type="Pfam" id="PF07859"/>
    </source>
</evidence>
<dbReference type="InterPro" id="IPR029058">
    <property type="entry name" value="AB_hydrolase_fold"/>
</dbReference>